<dbReference type="InterPro" id="IPR028923">
    <property type="entry name" value="SAICAR_synt/ADE2_N"/>
</dbReference>
<feature type="non-terminal residue" evidence="10">
    <location>
        <position position="184"/>
    </location>
</feature>
<dbReference type="AlphaFoldDB" id="Q0PQG5"/>
<evidence type="ECO:0000259" key="9">
    <source>
        <dbReference type="Pfam" id="PF01259"/>
    </source>
</evidence>
<evidence type="ECO:0000256" key="1">
    <source>
        <dbReference type="ARBA" id="ARBA00004672"/>
    </source>
</evidence>
<dbReference type="PROSITE" id="PS01058">
    <property type="entry name" value="SAICAR_SYNTHETASE_2"/>
    <property type="match status" value="1"/>
</dbReference>
<dbReference type="GO" id="GO:0005524">
    <property type="term" value="F:ATP binding"/>
    <property type="evidence" value="ECO:0007669"/>
    <property type="project" value="UniProtKB-KW"/>
</dbReference>
<dbReference type="SUPFAM" id="SSF56104">
    <property type="entry name" value="SAICAR synthase-like"/>
    <property type="match status" value="1"/>
</dbReference>
<dbReference type="Gene3D" id="3.30.470.20">
    <property type="entry name" value="ATP-grasp fold, B domain"/>
    <property type="match status" value="1"/>
</dbReference>
<dbReference type="EC" id="6.3.2.6" evidence="2"/>
<dbReference type="UniPathway" id="UPA00074">
    <property type="reaction ID" value="UER00131"/>
</dbReference>
<name>Q0PQG5_9GAMM</name>
<dbReference type="InterPro" id="IPR018236">
    <property type="entry name" value="SAICAR_synthetase_CS"/>
</dbReference>
<keyword evidence="6" id="KW-0067">ATP-binding</keyword>
<evidence type="ECO:0000313" key="10">
    <source>
        <dbReference type="EMBL" id="ABG77192.1"/>
    </source>
</evidence>
<feature type="compositionally biased region" description="Polar residues" evidence="8">
    <location>
        <begin position="30"/>
        <end position="47"/>
    </location>
</feature>
<feature type="non-terminal residue" evidence="10">
    <location>
        <position position="1"/>
    </location>
</feature>
<protein>
    <recommendedName>
        <fullName evidence="2">phosphoribosylaminoimidazolesuccinocarboxamide synthase</fullName>
        <ecNumber evidence="2">6.3.2.6</ecNumber>
    </recommendedName>
</protein>
<dbReference type="EMBL" id="DQ780194">
    <property type="protein sequence ID" value="ABG77192.1"/>
    <property type="molecule type" value="Genomic_DNA"/>
</dbReference>
<comment type="catalytic activity">
    <reaction evidence="7">
        <text>5-amino-1-(5-phospho-D-ribosyl)imidazole-4-carboxylate + L-aspartate + ATP = (2S)-2-[5-amino-1-(5-phospho-beta-D-ribosyl)imidazole-4-carboxamido]succinate + ADP + phosphate + 2 H(+)</text>
        <dbReference type="Rhea" id="RHEA:22628"/>
        <dbReference type="ChEBI" id="CHEBI:15378"/>
        <dbReference type="ChEBI" id="CHEBI:29991"/>
        <dbReference type="ChEBI" id="CHEBI:30616"/>
        <dbReference type="ChEBI" id="CHEBI:43474"/>
        <dbReference type="ChEBI" id="CHEBI:58443"/>
        <dbReference type="ChEBI" id="CHEBI:77657"/>
        <dbReference type="ChEBI" id="CHEBI:456216"/>
        <dbReference type="EC" id="6.3.2.6"/>
    </reaction>
</comment>
<keyword evidence="5" id="KW-0658">Purine biosynthesis</keyword>
<sequence length="184" mass="20053">VGPAAADPRQGRGTDPGLQLLGSSAPKRWYQTTCSEPAGSAASSPMPTSEPHWVTRALLVRRPQTTAGGGHSARLSDRLRLEGLPAQRRCLWHPATAGATAGRQAARGDLHPLHQSRSWRTRREHQLRQDQSNCSAVNSAEQVRDLSLHIYTEAAEYARSKGIIIADTKFEFGLDDNRCGAPDR</sequence>
<accession>Q0PQG5</accession>
<dbReference type="Pfam" id="PF01259">
    <property type="entry name" value="SAICAR_synt"/>
    <property type="match status" value="1"/>
</dbReference>
<feature type="region of interest" description="Disordered" evidence="8">
    <location>
        <begin position="1"/>
        <end position="50"/>
    </location>
</feature>
<reference evidence="10" key="1">
    <citation type="journal article" date="2007" name="Science">
        <title>Physiological proteomics of the uncultured endosymbiont of Riftia pachyptila.</title>
        <authorList>
            <person name="Markert S."/>
            <person name="Arndt C."/>
            <person name="Felbeck H."/>
            <person name="Becher D."/>
            <person name="Sievert S.M."/>
            <person name="Hugler M."/>
            <person name="Albrecht D."/>
            <person name="Robidart J."/>
            <person name="Bench S."/>
            <person name="Feldman R.A."/>
            <person name="Hecker M."/>
            <person name="Schweder T."/>
        </authorList>
    </citation>
    <scope>NUCLEOTIDE SEQUENCE</scope>
</reference>
<dbReference type="GO" id="GO:0004639">
    <property type="term" value="F:phosphoribosylaminoimidazolesuccinocarboxamide synthase activity"/>
    <property type="evidence" value="ECO:0007669"/>
    <property type="project" value="UniProtKB-EC"/>
</dbReference>
<comment type="pathway">
    <text evidence="1">Purine metabolism; IMP biosynthesis via de novo pathway; 5-amino-1-(5-phospho-D-ribosyl)imidazole-4-carboxamide from 5-amino-1-(5-phospho-D-ribosyl)imidazole-4-carboxylate: step 1/2.</text>
</comment>
<feature type="domain" description="SAICAR synthetase/ADE2 N-terminal" evidence="9">
    <location>
        <begin position="136"/>
        <end position="176"/>
    </location>
</feature>
<organism evidence="10">
    <name type="scientific">Candidatus Endoriftia persephone str. Hot96_1+Hot96_2</name>
    <dbReference type="NCBI Taxonomy" id="394104"/>
    <lineage>
        <taxon>Bacteria</taxon>
        <taxon>Pseudomonadati</taxon>
        <taxon>Pseudomonadota</taxon>
        <taxon>Gammaproteobacteria</taxon>
        <taxon>Chromatiales</taxon>
        <taxon>Sedimenticolaceae</taxon>
        <taxon>Candidatus Endoriftia</taxon>
    </lineage>
</organism>
<keyword evidence="4" id="KW-0547">Nucleotide-binding</keyword>
<dbReference type="GO" id="GO:0006189">
    <property type="term" value="P:'de novo' IMP biosynthetic process"/>
    <property type="evidence" value="ECO:0007669"/>
    <property type="project" value="UniProtKB-UniPathway"/>
</dbReference>
<keyword evidence="3 10" id="KW-0436">Ligase</keyword>
<evidence type="ECO:0000256" key="2">
    <source>
        <dbReference type="ARBA" id="ARBA00012217"/>
    </source>
</evidence>
<evidence type="ECO:0000256" key="5">
    <source>
        <dbReference type="ARBA" id="ARBA00022755"/>
    </source>
</evidence>
<evidence type="ECO:0000256" key="6">
    <source>
        <dbReference type="ARBA" id="ARBA00022840"/>
    </source>
</evidence>
<evidence type="ECO:0000256" key="7">
    <source>
        <dbReference type="ARBA" id="ARBA00048475"/>
    </source>
</evidence>
<evidence type="ECO:0000256" key="4">
    <source>
        <dbReference type="ARBA" id="ARBA00022741"/>
    </source>
</evidence>
<evidence type="ECO:0000256" key="8">
    <source>
        <dbReference type="SAM" id="MobiDB-lite"/>
    </source>
</evidence>
<proteinExistence type="predicted"/>
<evidence type="ECO:0000256" key="3">
    <source>
        <dbReference type="ARBA" id="ARBA00022598"/>
    </source>
</evidence>